<dbReference type="GO" id="GO:0003677">
    <property type="term" value="F:DNA binding"/>
    <property type="evidence" value="ECO:0007669"/>
    <property type="project" value="TreeGrafter"/>
</dbReference>
<accession>A0A177AQE8</accession>
<dbReference type="PANTHER" id="PTHR19303">
    <property type="entry name" value="TRANSPOSON"/>
    <property type="match status" value="1"/>
</dbReference>
<gene>
    <name evidence="2" type="ORF">A3Q56_08530</name>
</gene>
<sequence length="192" mass="22437">MDETELLWRKIPKTTMSTSYERKNNKKGKKHYKDKITILCTSNMDGTDHQKLMVVRKSRNPRSFKGHDIPVYYTHSKSSWVNRDIIIDCNERITICCTSNMDGTNRQKLMVVGKSKMLRSFKGYYPPIYYTSSKSSWVCRDIAIDWFYNHFVPDSRAHCTSMGLNTNCKNLLLMYRCPAHPPVQFLMSDNVA</sequence>
<reference evidence="2 3" key="1">
    <citation type="submission" date="2016-04" db="EMBL/GenBank/DDBJ databases">
        <title>The genome of Intoshia linei affirms orthonectids as highly simplified spiralians.</title>
        <authorList>
            <person name="Mikhailov K.V."/>
            <person name="Slusarev G.S."/>
            <person name="Nikitin M.A."/>
            <person name="Logacheva M.D."/>
            <person name="Penin A."/>
            <person name="Aleoshin V."/>
            <person name="Panchin Y.V."/>
        </authorList>
    </citation>
    <scope>NUCLEOTIDE SEQUENCE [LARGE SCALE GENOMIC DNA]</scope>
    <source>
        <strain evidence="2">Intl2013</strain>
        <tissue evidence="2">Whole animal</tissue>
    </source>
</reference>
<dbReference type="OrthoDB" id="7602122at2759"/>
<feature type="domain" description="DDE-1" evidence="1">
    <location>
        <begin position="33"/>
        <end position="86"/>
    </location>
</feature>
<dbReference type="Pfam" id="PF03184">
    <property type="entry name" value="DDE_1"/>
    <property type="match status" value="2"/>
</dbReference>
<dbReference type="InterPro" id="IPR004875">
    <property type="entry name" value="DDE_SF_endonuclease_dom"/>
</dbReference>
<name>A0A177AQE8_9BILA</name>
<dbReference type="GO" id="GO:0005634">
    <property type="term" value="C:nucleus"/>
    <property type="evidence" value="ECO:0007669"/>
    <property type="project" value="TreeGrafter"/>
</dbReference>
<comment type="caution">
    <text evidence="2">The sequence shown here is derived from an EMBL/GenBank/DDBJ whole genome shotgun (WGS) entry which is preliminary data.</text>
</comment>
<feature type="domain" description="DDE-1" evidence="1">
    <location>
        <begin position="90"/>
        <end position="187"/>
    </location>
</feature>
<dbReference type="AlphaFoldDB" id="A0A177AQE8"/>
<proteinExistence type="predicted"/>
<dbReference type="PANTHER" id="PTHR19303:SF16">
    <property type="entry name" value="JERKY PROTEIN HOMOLOG-LIKE"/>
    <property type="match status" value="1"/>
</dbReference>
<protein>
    <recommendedName>
        <fullName evidence="1">DDE-1 domain-containing protein</fullName>
    </recommendedName>
</protein>
<evidence type="ECO:0000259" key="1">
    <source>
        <dbReference type="Pfam" id="PF03184"/>
    </source>
</evidence>
<evidence type="ECO:0000313" key="3">
    <source>
        <dbReference type="Proteomes" id="UP000078046"/>
    </source>
</evidence>
<keyword evidence="3" id="KW-1185">Reference proteome</keyword>
<evidence type="ECO:0000313" key="2">
    <source>
        <dbReference type="EMBL" id="OAF63762.1"/>
    </source>
</evidence>
<dbReference type="Proteomes" id="UP000078046">
    <property type="component" value="Unassembled WGS sequence"/>
</dbReference>
<dbReference type="EMBL" id="LWCA01002636">
    <property type="protein sequence ID" value="OAF63762.1"/>
    <property type="molecule type" value="Genomic_DNA"/>
</dbReference>
<dbReference type="InterPro" id="IPR050863">
    <property type="entry name" value="CenT-Element_Derived"/>
</dbReference>
<feature type="non-terminal residue" evidence="2">
    <location>
        <position position="192"/>
    </location>
</feature>
<organism evidence="2 3">
    <name type="scientific">Intoshia linei</name>
    <dbReference type="NCBI Taxonomy" id="1819745"/>
    <lineage>
        <taxon>Eukaryota</taxon>
        <taxon>Metazoa</taxon>
        <taxon>Spiralia</taxon>
        <taxon>Lophotrochozoa</taxon>
        <taxon>Mesozoa</taxon>
        <taxon>Orthonectida</taxon>
        <taxon>Rhopaluridae</taxon>
        <taxon>Intoshia</taxon>
    </lineage>
</organism>